<accession>A0ACB9KN55</accession>
<keyword evidence="2" id="KW-1185">Reference proteome</keyword>
<dbReference type="EMBL" id="CM039438">
    <property type="protein sequence ID" value="KAI4298694.1"/>
    <property type="molecule type" value="Genomic_DNA"/>
</dbReference>
<reference evidence="1 2" key="1">
    <citation type="journal article" date="2022" name="DNA Res.">
        <title>Chromosomal-level genome assembly of the orchid tree Bauhinia variegata (Leguminosae; Cercidoideae) supports the allotetraploid origin hypothesis of Bauhinia.</title>
        <authorList>
            <person name="Zhong Y."/>
            <person name="Chen Y."/>
            <person name="Zheng D."/>
            <person name="Pang J."/>
            <person name="Liu Y."/>
            <person name="Luo S."/>
            <person name="Meng S."/>
            <person name="Qian L."/>
            <person name="Wei D."/>
            <person name="Dai S."/>
            <person name="Zhou R."/>
        </authorList>
    </citation>
    <scope>NUCLEOTIDE SEQUENCE [LARGE SCALE GENOMIC DNA]</scope>
    <source>
        <strain evidence="1">BV-YZ2020</strain>
    </source>
</reference>
<gene>
    <name evidence="1" type="ORF">L6164_032222</name>
</gene>
<organism evidence="1 2">
    <name type="scientific">Bauhinia variegata</name>
    <name type="common">Purple orchid tree</name>
    <name type="synonym">Phanera variegata</name>
    <dbReference type="NCBI Taxonomy" id="167791"/>
    <lineage>
        <taxon>Eukaryota</taxon>
        <taxon>Viridiplantae</taxon>
        <taxon>Streptophyta</taxon>
        <taxon>Embryophyta</taxon>
        <taxon>Tracheophyta</taxon>
        <taxon>Spermatophyta</taxon>
        <taxon>Magnoliopsida</taxon>
        <taxon>eudicotyledons</taxon>
        <taxon>Gunneridae</taxon>
        <taxon>Pentapetalae</taxon>
        <taxon>rosids</taxon>
        <taxon>fabids</taxon>
        <taxon>Fabales</taxon>
        <taxon>Fabaceae</taxon>
        <taxon>Cercidoideae</taxon>
        <taxon>Cercideae</taxon>
        <taxon>Bauhiniinae</taxon>
        <taxon>Bauhinia</taxon>
    </lineage>
</organism>
<proteinExistence type="predicted"/>
<evidence type="ECO:0000313" key="1">
    <source>
        <dbReference type="EMBL" id="KAI4298694.1"/>
    </source>
</evidence>
<name>A0ACB9KN55_BAUVA</name>
<evidence type="ECO:0000313" key="2">
    <source>
        <dbReference type="Proteomes" id="UP000828941"/>
    </source>
</evidence>
<protein>
    <submittedName>
        <fullName evidence="1">Uncharacterized protein</fullName>
    </submittedName>
</protein>
<sequence>MAMLSNNSSFSSPSRPNPNARNSETNDPRRRSFSGNPFPKPSIIAKPRSFNPNTPANSPSDFPGRHSVEGRESIGSLRDLDDKENGKGQNLKAAKVRSPASASKGTKNFMSPTISASSKITVSPRKKVLVERNEAARTSISSTDGKCPILKVKIAEPLEGSNLKAGTGLEKREDEEVRKVTFAVPLEDTQDSDLKPGVVLEEKNLEASSGRFPEEETKEEKHIASLIYEDLKVEGVFDVQVPLTPKNEAEIPFETATQEPDCVNLDPCFKLSPTPPPFSSTSTILAPLDADPLMPPYDPKTNYLSPRPQFLHYRPKPRLHEDRDCVTLEGSFISGSFSDTDIAEETHSEASEKESEDVYSDEIVKDEVQISEPSPTEKHMSKDTIEAEKMPKSRFFMRFKAIALLFLLSVACISISVTNSPVIDPSMFEELSIFSKFHESYDFFEFAKAKFDGFSEFAQENFDSFSEFAKENYDGLAQNVHIWFSNLVSSISELISNFGGAHNLAHLHYCNLSALDEDVSVDQYPSFSHMEKGVGTFHNWTHHY</sequence>
<dbReference type="Proteomes" id="UP000828941">
    <property type="component" value="Chromosome 13"/>
</dbReference>
<comment type="caution">
    <text evidence="1">The sequence shown here is derived from an EMBL/GenBank/DDBJ whole genome shotgun (WGS) entry which is preliminary data.</text>
</comment>